<evidence type="ECO:0000256" key="2">
    <source>
        <dbReference type="SAM" id="Phobius"/>
    </source>
</evidence>
<evidence type="ECO:0000313" key="4">
    <source>
        <dbReference type="Proteomes" id="UP000517547"/>
    </source>
</evidence>
<dbReference type="AlphaFoldDB" id="A0A7Y8CDZ1"/>
<accession>A0A7Y8CDZ1</accession>
<proteinExistence type="predicted"/>
<sequence length="245" mass="27428">MQQPPEDDGVIHFKRLHPEHFDVVLGSHPTRQKPPRPVRPRSYGLWILLLILLGMLGYMVHSRNSSHRPPQNEPVPQPAAEPLATEPGVQPEAPAEPLQLRTEPSANLAPLPAEPVAAQIQASPPKAQGLVSASYLAEYKADLKAPEATHTRRGEVATVLIREWDGRNRYAAKWRIFNNVIDNASVCANFPTTSTEHRECRKAAEVFFKEQCAEWGKRSNRDKDEQSKGMQARYCTAMQTYSPQG</sequence>
<evidence type="ECO:0000313" key="3">
    <source>
        <dbReference type="EMBL" id="NWC14471.1"/>
    </source>
</evidence>
<gene>
    <name evidence="3" type="ORF">HX845_12490</name>
</gene>
<dbReference type="EMBL" id="JACAQE010000003">
    <property type="protein sequence ID" value="NWC14471.1"/>
    <property type="molecule type" value="Genomic_DNA"/>
</dbReference>
<feature type="transmembrane region" description="Helical" evidence="2">
    <location>
        <begin position="43"/>
        <end position="60"/>
    </location>
</feature>
<evidence type="ECO:0000256" key="1">
    <source>
        <dbReference type="SAM" id="MobiDB-lite"/>
    </source>
</evidence>
<keyword evidence="2" id="KW-0472">Membrane</keyword>
<name>A0A7Y8CDZ1_9PSED</name>
<comment type="caution">
    <text evidence="3">The sequence shown here is derived from an EMBL/GenBank/DDBJ whole genome shotgun (WGS) entry which is preliminary data.</text>
</comment>
<protein>
    <submittedName>
        <fullName evidence="3">Uncharacterized protein</fullName>
    </submittedName>
</protein>
<keyword evidence="2" id="KW-0812">Transmembrane</keyword>
<organism evidence="3 4">
    <name type="scientific">Pseudomonas gingeri</name>
    <dbReference type="NCBI Taxonomy" id="117681"/>
    <lineage>
        <taxon>Bacteria</taxon>
        <taxon>Pseudomonadati</taxon>
        <taxon>Pseudomonadota</taxon>
        <taxon>Gammaproteobacteria</taxon>
        <taxon>Pseudomonadales</taxon>
        <taxon>Pseudomonadaceae</taxon>
        <taxon>Pseudomonas</taxon>
    </lineage>
</organism>
<feature type="region of interest" description="Disordered" evidence="1">
    <location>
        <begin position="63"/>
        <end position="92"/>
    </location>
</feature>
<keyword evidence="2" id="KW-1133">Transmembrane helix</keyword>
<dbReference type="RefSeq" id="WP_017125393.1">
    <property type="nucleotide sequence ID" value="NZ_JACAQE010000003.1"/>
</dbReference>
<dbReference type="Proteomes" id="UP000517547">
    <property type="component" value="Unassembled WGS sequence"/>
</dbReference>
<reference evidence="3 4" key="1">
    <citation type="submission" date="2020-04" db="EMBL/GenBank/DDBJ databases">
        <title>Molecular characterization of pseudomonads from Agaricus bisporus reveal novel blotch 2 pathogens in Western Europe.</title>
        <authorList>
            <person name="Taparia T."/>
            <person name="Krijger M."/>
            <person name="Haynes E."/>
            <person name="Elpinstone J.G."/>
            <person name="Noble R."/>
            <person name="Van Der Wolf J."/>
        </authorList>
    </citation>
    <scope>NUCLEOTIDE SEQUENCE [LARGE SCALE GENOMIC DNA]</scope>
    <source>
        <strain evidence="3 4">IPO3738</strain>
    </source>
</reference>